<dbReference type="PRINTS" id="PR00755">
    <property type="entry name" value="AFLATOXINBRP"/>
</dbReference>
<keyword evidence="6" id="KW-0812">Transmembrane</keyword>
<dbReference type="EMBL" id="JPOX01000031">
    <property type="protein sequence ID" value="KFX43988.1"/>
    <property type="molecule type" value="Genomic_DNA"/>
</dbReference>
<evidence type="ECO:0000256" key="1">
    <source>
        <dbReference type="ARBA" id="ARBA00023015"/>
    </source>
</evidence>
<evidence type="ECO:0000256" key="6">
    <source>
        <dbReference type="SAM" id="Phobius"/>
    </source>
</evidence>
<evidence type="ECO:0000256" key="4">
    <source>
        <dbReference type="ARBA" id="ARBA00023242"/>
    </source>
</evidence>
<dbReference type="InterPro" id="IPR036864">
    <property type="entry name" value="Zn2-C6_fun-type_DNA-bd_sf"/>
</dbReference>
<dbReference type="GO" id="GO:0001228">
    <property type="term" value="F:DNA-binding transcription activator activity, RNA polymerase II-specific"/>
    <property type="evidence" value="ECO:0007669"/>
    <property type="project" value="TreeGrafter"/>
</dbReference>
<dbReference type="PANTHER" id="PTHR47784:SF9">
    <property type="entry name" value="ZN(II)2CYS6 TRANSCRIPTION FACTOR (EUROFUNG)"/>
    <property type="match status" value="1"/>
</dbReference>
<dbReference type="PROSITE" id="PS50048">
    <property type="entry name" value="ZN2_CY6_FUNGAL_2"/>
    <property type="match status" value="1"/>
</dbReference>
<dbReference type="SUPFAM" id="SSF57701">
    <property type="entry name" value="Zn2/Cys6 DNA-binding domain"/>
    <property type="match status" value="1"/>
</dbReference>
<dbReference type="HOGENOM" id="CLU_024934_9_3_1"/>
<feature type="transmembrane region" description="Helical" evidence="6">
    <location>
        <begin position="423"/>
        <end position="446"/>
    </location>
</feature>
<dbReference type="PANTHER" id="PTHR47784">
    <property type="entry name" value="STEROL UPTAKE CONTROL PROTEIN 2"/>
    <property type="match status" value="1"/>
</dbReference>
<sequence>MISHRNSISNIGNQRTHVQYQHVIRIRDSSSRTTATTTAAAGGIQTQFPPPHSFRSSSSSSDDQPNEFTKTTYSRRSHRKSRYGCRNCKNRRLKCDETKPECTRCTKIGIQCDYVFSQPQNARSQSSTSPSAVEVVGSMSPDMTGTDMSLVAIERSITHLIGSKDIATALCVDGSSLTNLRFLNHFVNGSTASILNPKIKVVMQTGLIRSAFMSAHLMHAILAAACLHLNRMQPGNKTRELREIYHFQRAIQLYQTELTRTNTKNVNTETTASLIGSCLLLAINDFCPAGFKSEHSWVFTSNPADLNWLALQGGLRCILQITRPFLGASIWGPAFQEAHNELKSFQEEQPGRSGLHFELADLCCIGDFTTAETNPYHWSVQLLSRMLTLKPYNRPENYSAFVSWMGQIRPEFITLLRAKDERALLIFSWWMALMCALSSFQVWIYGRIIPECKAICQYLESTSTDPHILRLMEWPARACGFYDFTPETFEDVTFGSPPNFHRQHCAGFFGC</sequence>
<gene>
    <name evidence="8" type="ORF">GQ26_0310550</name>
</gene>
<evidence type="ECO:0000313" key="8">
    <source>
        <dbReference type="EMBL" id="KFX43988.1"/>
    </source>
</evidence>
<dbReference type="SMART" id="SM00066">
    <property type="entry name" value="GAL4"/>
    <property type="match status" value="1"/>
</dbReference>
<keyword evidence="6" id="KW-0472">Membrane</keyword>
<feature type="domain" description="Zn(2)-C6 fungal-type" evidence="7">
    <location>
        <begin position="84"/>
        <end position="114"/>
    </location>
</feature>
<dbReference type="Gene3D" id="4.10.240.10">
    <property type="entry name" value="Zn(2)-C6 fungal-type DNA-binding domain"/>
    <property type="match status" value="1"/>
</dbReference>
<dbReference type="InterPro" id="IPR053157">
    <property type="entry name" value="Sterol_Uptake_Regulator"/>
</dbReference>
<accession>A0A093XFP0</accession>
<dbReference type="Pfam" id="PF00172">
    <property type="entry name" value="Zn_clus"/>
    <property type="match status" value="1"/>
</dbReference>
<reference evidence="8" key="2">
    <citation type="journal article" date="2014" name="PLoS Genet.">
        <title>Signature gene expression reveals novel clues to the molecular mechanisms of dimorphic transition in Penicillium marneffei.</title>
        <authorList>
            <person name="Yang E."/>
            <person name="Wang G."/>
            <person name="Cai J."/>
            <person name="Woo P.C."/>
            <person name="Lau S.K."/>
            <person name="Yuen K.-Y."/>
            <person name="Chow W.-N."/>
            <person name="Lin X."/>
        </authorList>
    </citation>
    <scope>NUCLEOTIDE SEQUENCE</scope>
    <source>
        <strain evidence="8">PM1</strain>
    </source>
</reference>
<evidence type="ECO:0000256" key="3">
    <source>
        <dbReference type="ARBA" id="ARBA00023163"/>
    </source>
</evidence>
<keyword evidence="4" id="KW-0539">Nucleus</keyword>
<dbReference type="Pfam" id="PF11951">
    <property type="entry name" value="Fungal_trans_2"/>
    <property type="match status" value="1"/>
</dbReference>
<dbReference type="AlphaFoldDB" id="A0A093XFP0"/>
<keyword evidence="1" id="KW-0805">Transcription regulation</keyword>
<protein>
    <submittedName>
        <fullName evidence="8">Sterol regulatory element-binding protein ECM22</fullName>
    </submittedName>
</protein>
<evidence type="ECO:0000256" key="2">
    <source>
        <dbReference type="ARBA" id="ARBA00023125"/>
    </source>
</evidence>
<feature type="region of interest" description="Disordered" evidence="5">
    <location>
        <begin position="28"/>
        <end position="76"/>
    </location>
</feature>
<organism evidence="8">
    <name type="scientific">Talaromyces marneffei PM1</name>
    <dbReference type="NCBI Taxonomy" id="1077442"/>
    <lineage>
        <taxon>Eukaryota</taxon>
        <taxon>Fungi</taxon>
        <taxon>Dikarya</taxon>
        <taxon>Ascomycota</taxon>
        <taxon>Pezizomycotina</taxon>
        <taxon>Eurotiomycetes</taxon>
        <taxon>Eurotiomycetidae</taxon>
        <taxon>Eurotiales</taxon>
        <taxon>Trichocomaceae</taxon>
        <taxon>Talaromyces</taxon>
        <taxon>Talaromyces sect. Talaromyces</taxon>
    </lineage>
</organism>
<proteinExistence type="predicted"/>
<dbReference type="GO" id="GO:0003677">
    <property type="term" value="F:DNA binding"/>
    <property type="evidence" value="ECO:0007669"/>
    <property type="project" value="UniProtKB-KW"/>
</dbReference>
<keyword evidence="2" id="KW-0238">DNA-binding</keyword>
<dbReference type="CDD" id="cd00067">
    <property type="entry name" value="GAL4"/>
    <property type="match status" value="1"/>
</dbReference>
<reference key="1">
    <citation type="journal article" date="2014" name="PLoS Genet.">
        <title>Signature Gene Expression Reveals Novel Clues to the Molecular Mechanisms of Dimorphic Transition in Penicillium marneffei.</title>
        <authorList>
            <person name="Yang E."/>
            <person name="Wang G."/>
            <person name="Cai J."/>
            <person name="Woo P.C."/>
            <person name="Lau S.K."/>
            <person name="Yuen K.-Y."/>
            <person name="Chow W.-N."/>
            <person name="Lin X."/>
        </authorList>
    </citation>
    <scope>NUCLEOTIDE SEQUENCE [LARGE SCALE GENOMIC DNA]</scope>
    <source>
        <strain>PM1</strain>
    </source>
</reference>
<keyword evidence="3" id="KW-0804">Transcription</keyword>
<evidence type="ECO:0000256" key="5">
    <source>
        <dbReference type="SAM" id="MobiDB-lite"/>
    </source>
</evidence>
<comment type="caution">
    <text evidence="8">The sequence shown here is derived from an EMBL/GenBank/DDBJ whole genome shotgun (WGS) entry which is preliminary data.</text>
</comment>
<dbReference type="PROSITE" id="PS00463">
    <property type="entry name" value="ZN2_CY6_FUNGAL_1"/>
    <property type="match status" value="1"/>
</dbReference>
<evidence type="ECO:0000259" key="7">
    <source>
        <dbReference type="PROSITE" id="PS50048"/>
    </source>
</evidence>
<keyword evidence="6" id="KW-1133">Transmembrane helix</keyword>
<name>A0A093XFP0_TALMA</name>
<dbReference type="GO" id="GO:0008270">
    <property type="term" value="F:zinc ion binding"/>
    <property type="evidence" value="ECO:0007669"/>
    <property type="project" value="InterPro"/>
</dbReference>
<feature type="compositionally biased region" description="Polar residues" evidence="5">
    <location>
        <begin position="62"/>
        <end position="72"/>
    </location>
</feature>
<dbReference type="InterPro" id="IPR021858">
    <property type="entry name" value="Fun_TF"/>
</dbReference>
<dbReference type="InterPro" id="IPR001138">
    <property type="entry name" value="Zn2Cys6_DnaBD"/>
</dbReference>